<sequence length="601" mass="68848">MNLNKQQGDAEIFDSDDEYEGHTPQPKPQPTKETLTPKPYKPKIPYPQRLRKEKMEAQYRKFLDIIRAVRINIPLVDVLAGMPNYGKFLKDLISNKNKIEQISTAFISDEISAMIQNKVPPKLRDPGSFLIPCNFNKALSCNALADLGASINLMPYSLYAKLSLGTLKPTKMSVRLADRSFQYPVGIAENMLVEVGKFTFPVDFVILEMEEDSKIPLILGRPFLHTADAVIRVKQKQLTLGVGTERVIFNIDSALKHSYSNNDTCFSIDVIDEILEEDFDALLNKGTMATDENSESETEEEPEFEKITINTDYKINMSLEEPPMDLELKPLPDNLEYVFLEEPSLLPTTDIPGISPSFCKHKIQLLDDKKPVIQKQRRLNPNMQEVVKKEIMKLLDTGIIYPIVDSPWVSPIHCVVKKGGITVVTNENNELVATRTVTGWRVCIDYRKLNEATAKDHFPLPFMDQMLERLIRNRYFCFLNGFSRYFQIPIDPMDQEKTTFTCPFETYAYRRMPFGLCNAPAIFQRCMLAIFHDLIEESIKVFMDDFSVFRNSFDKCLNNLDKMLQRCKDAHLVLNWEKCHIMVREGIVLGHKVSSAGLEVD</sequence>
<accession>A0ABQ5ACT8</accession>
<gene>
    <name evidence="3" type="ORF">Tco_0819978</name>
</gene>
<keyword evidence="3" id="KW-0808">Transferase</keyword>
<dbReference type="InterPro" id="IPR053134">
    <property type="entry name" value="RNA-dir_DNA_polymerase"/>
</dbReference>
<evidence type="ECO:0000256" key="1">
    <source>
        <dbReference type="SAM" id="MobiDB-lite"/>
    </source>
</evidence>
<feature type="region of interest" description="Disordered" evidence="1">
    <location>
        <begin position="1"/>
        <end position="45"/>
    </location>
</feature>
<dbReference type="CDD" id="cd01647">
    <property type="entry name" value="RT_LTR"/>
    <property type="match status" value="1"/>
</dbReference>
<organism evidence="3 4">
    <name type="scientific">Tanacetum coccineum</name>
    <dbReference type="NCBI Taxonomy" id="301880"/>
    <lineage>
        <taxon>Eukaryota</taxon>
        <taxon>Viridiplantae</taxon>
        <taxon>Streptophyta</taxon>
        <taxon>Embryophyta</taxon>
        <taxon>Tracheophyta</taxon>
        <taxon>Spermatophyta</taxon>
        <taxon>Magnoliopsida</taxon>
        <taxon>eudicotyledons</taxon>
        <taxon>Gunneridae</taxon>
        <taxon>Pentapetalae</taxon>
        <taxon>asterids</taxon>
        <taxon>campanulids</taxon>
        <taxon>Asterales</taxon>
        <taxon>Asteraceae</taxon>
        <taxon>Asteroideae</taxon>
        <taxon>Anthemideae</taxon>
        <taxon>Anthemidinae</taxon>
        <taxon>Tanacetum</taxon>
    </lineage>
</organism>
<keyword evidence="4" id="KW-1185">Reference proteome</keyword>
<protein>
    <submittedName>
        <fullName evidence="3">Reverse transcriptase domain-containing protein</fullName>
    </submittedName>
</protein>
<keyword evidence="3" id="KW-0548">Nucleotidyltransferase</keyword>
<dbReference type="SUPFAM" id="SSF56672">
    <property type="entry name" value="DNA/RNA polymerases"/>
    <property type="match status" value="1"/>
</dbReference>
<evidence type="ECO:0000313" key="4">
    <source>
        <dbReference type="Proteomes" id="UP001151760"/>
    </source>
</evidence>
<feature type="domain" description="Reverse transcriptase" evidence="2">
    <location>
        <begin position="438"/>
        <end position="592"/>
    </location>
</feature>
<dbReference type="InterPro" id="IPR043502">
    <property type="entry name" value="DNA/RNA_pol_sf"/>
</dbReference>
<dbReference type="Pfam" id="PF00078">
    <property type="entry name" value="RVT_1"/>
    <property type="match status" value="1"/>
</dbReference>
<keyword evidence="3" id="KW-0695">RNA-directed DNA polymerase</keyword>
<dbReference type="CDD" id="cd00303">
    <property type="entry name" value="retropepsin_like"/>
    <property type="match status" value="1"/>
</dbReference>
<evidence type="ECO:0000313" key="3">
    <source>
        <dbReference type="EMBL" id="GJS98808.1"/>
    </source>
</evidence>
<dbReference type="EMBL" id="BQNB010012072">
    <property type="protein sequence ID" value="GJS98808.1"/>
    <property type="molecule type" value="Genomic_DNA"/>
</dbReference>
<dbReference type="Gene3D" id="2.40.70.10">
    <property type="entry name" value="Acid Proteases"/>
    <property type="match status" value="1"/>
</dbReference>
<evidence type="ECO:0000259" key="2">
    <source>
        <dbReference type="Pfam" id="PF00078"/>
    </source>
</evidence>
<reference evidence="3" key="2">
    <citation type="submission" date="2022-01" db="EMBL/GenBank/DDBJ databases">
        <authorList>
            <person name="Yamashiro T."/>
            <person name="Shiraishi A."/>
            <person name="Satake H."/>
            <person name="Nakayama K."/>
        </authorList>
    </citation>
    <scope>NUCLEOTIDE SEQUENCE</scope>
</reference>
<dbReference type="PANTHER" id="PTHR24559:SF444">
    <property type="entry name" value="REVERSE TRANSCRIPTASE DOMAIN-CONTAINING PROTEIN"/>
    <property type="match status" value="1"/>
</dbReference>
<dbReference type="GO" id="GO:0003964">
    <property type="term" value="F:RNA-directed DNA polymerase activity"/>
    <property type="evidence" value="ECO:0007669"/>
    <property type="project" value="UniProtKB-KW"/>
</dbReference>
<dbReference type="InterPro" id="IPR000477">
    <property type="entry name" value="RT_dom"/>
</dbReference>
<comment type="caution">
    <text evidence="3">The sequence shown here is derived from an EMBL/GenBank/DDBJ whole genome shotgun (WGS) entry which is preliminary data.</text>
</comment>
<dbReference type="PANTHER" id="PTHR24559">
    <property type="entry name" value="TRANSPOSON TY3-I GAG-POL POLYPROTEIN"/>
    <property type="match status" value="1"/>
</dbReference>
<name>A0ABQ5ACT8_9ASTR</name>
<dbReference type="Proteomes" id="UP001151760">
    <property type="component" value="Unassembled WGS sequence"/>
</dbReference>
<dbReference type="Gene3D" id="3.10.10.10">
    <property type="entry name" value="HIV Type 1 Reverse Transcriptase, subunit A, domain 1"/>
    <property type="match status" value="1"/>
</dbReference>
<dbReference type="InterPro" id="IPR043128">
    <property type="entry name" value="Rev_trsase/Diguanyl_cyclase"/>
</dbReference>
<reference evidence="3" key="1">
    <citation type="journal article" date="2022" name="Int. J. Mol. Sci.">
        <title>Draft Genome of Tanacetum Coccineum: Genomic Comparison of Closely Related Tanacetum-Family Plants.</title>
        <authorList>
            <person name="Yamashiro T."/>
            <person name="Shiraishi A."/>
            <person name="Nakayama K."/>
            <person name="Satake H."/>
        </authorList>
    </citation>
    <scope>NUCLEOTIDE SEQUENCE</scope>
</reference>
<dbReference type="InterPro" id="IPR021109">
    <property type="entry name" value="Peptidase_aspartic_dom_sf"/>
</dbReference>
<proteinExistence type="predicted"/>
<dbReference type="Gene3D" id="3.30.70.270">
    <property type="match status" value="1"/>
</dbReference>
<dbReference type="Pfam" id="PF13650">
    <property type="entry name" value="Asp_protease_2"/>
    <property type="match status" value="1"/>
</dbReference>